<proteinExistence type="predicted"/>
<protein>
    <recommendedName>
        <fullName evidence="1">Calponin-homology (CH) domain-containing protein</fullName>
    </recommendedName>
</protein>
<dbReference type="SMART" id="SM00033">
    <property type="entry name" value="CH"/>
    <property type="match status" value="1"/>
</dbReference>
<dbReference type="Pfam" id="PF00307">
    <property type="entry name" value="CH"/>
    <property type="match status" value="1"/>
</dbReference>
<gene>
    <name evidence="2" type="ORF">LY90DRAFT_242855</name>
</gene>
<evidence type="ECO:0000259" key="1">
    <source>
        <dbReference type="PROSITE" id="PS50021"/>
    </source>
</evidence>
<dbReference type="Proteomes" id="UP000193920">
    <property type="component" value="Unassembled WGS sequence"/>
</dbReference>
<dbReference type="GO" id="GO:0051015">
    <property type="term" value="F:actin filament binding"/>
    <property type="evidence" value="ECO:0007669"/>
    <property type="project" value="TreeGrafter"/>
</dbReference>
<dbReference type="GO" id="GO:0005516">
    <property type="term" value="F:calmodulin binding"/>
    <property type="evidence" value="ECO:0007669"/>
    <property type="project" value="TreeGrafter"/>
</dbReference>
<dbReference type="EMBL" id="MCOG01000061">
    <property type="protein sequence ID" value="ORY60467.1"/>
    <property type="molecule type" value="Genomic_DNA"/>
</dbReference>
<comment type="caution">
    <text evidence="2">The sequence shown here is derived from an EMBL/GenBank/DDBJ whole genome shotgun (WGS) entry which is preliminary data.</text>
</comment>
<organism evidence="2 3">
    <name type="scientific">Neocallimastix californiae</name>
    <dbReference type="NCBI Taxonomy" id="1754190"/>
    <lineage>
        <taxon>Eukaryota</taxon>
        <taxon>Fungi</taxon>
        <taxon>Fungi incertae sedis</taxon>
        <taxon>Chytridiomycota</taxon>
        <taxon>Chytridiomycota incertae sedis</taxon>
        <taxon>Neocallimastigomycetes</taxon>
        <taxon>Neocallimastigales</taxon>
        <taxon>Neocallimastigaceae</taxon>
        <taxon>Neocallimastix</taxon>
    </lineage>
</organism>
<dbReference type="OrthoDB" id="2121644at2759"/>
<accession>A0A1Y2DMH7</accession>
<dbReference type="PANTHER" id="PTHR14149:SF14">
    <property type="entry name" value="CALPONIN-HOMOLOGY (CH) DOMAIN-CONTAINING PROTEIN"/>
    <property type="match status" value="1"/>
</dbReference>
<dbReference type="GO" id="GO:0005938">
    <property type="term" value="C:cell cortex"/>
    <property type="evidence" value="ECO:0007669"/>
    <property type="project" value="TreeGrafter"/>
</dbReference>
<dbReference type="CDD" id="cd21206">
    <property type="entry name" value="CH_IQGAP"/>
    <property type="match status" value="1"/>
</dbReference>
<dbReference type="GO" id="GO:1903479">
    <property type="term" value="P:mitotic actomyosin contractile ring assembly actin filament organization"/>
    <property type="evidence" value="ECO:0007669"/>
    <property type="project" value="TreeGrafter"/>
</dbReference>
<dbReference type="SUPFAM" id="SSF47576">
    <property type="entry name" value="Calponin-homology domain, CH-domain"/>
    <property type="match status" value="1"/>
</dbReference>
<dbReference type="Gene3D" id="1.10.418.10">
    <property type="entry name" value="Calponin-like domain"/>
    <property type="match status" value="1"/>
</dbReference>
<dbReference type="AlphaFoldDB" id="A0A1Y2DMH7"/>
<keyword evidence="3" id="KW-1185">Reference proteome</keyword>
<reference evidence="2 3" key="1">
    <citation type="submission" date="2016-08" db="EMBL/GenBank/DDBJ databases">
        <title>A Parts List for Fungal Cellulosomes Revealed by Comparative Genomics.</title>
        <authorList>
            <consortium name="DOE Joint Genome Institute"/>
            <person name="Haitjema C.H."/>
            <person name="Gilmore S.P."/>
            <person name="Henske J.K."/>
            <person name="Solomon K.V."/>
            <person name="De Groot R."/>
            <person name="Kuo A."/>
            <person name="Mondo S.J."/>
            <person name="Salamov A.A."/>
            <person name="Labutti K."/>
            <person name="Zhao Z."/>
            <person name="Chiniquy J."/>
            <person name="Barry K."/>
            <person name="Brewer H.M."/>
            <person name="Purvine S.O."/>
            <person name="Wright A.T."/>
            <person name="Boxma B."/>
            <person name="Van Alen T."/>
            <person name="Hackstein J.H."/>
            <person name="Baker S.E."/>
            <person name="Grigoriev I.V."/>
            <person name="O'Malley M.A."/>
        </authorList>
    </citation>
    <scope>NUCLEOTIDE SEQUENCE [LARGE SCALE GENOMIC DNA]</scope>
    <source>
        <strain evidence="2 3">G1</strain>
    </source>
</reference>
<name>A0A1Y2DMH7_9FUNG</name>
<evidence type="ECO:0000313" key="3">
    <source>
        <dbReference type="Proteomes" id="UP000193920"/>
    </source>
</evidence>
<dbReference type="GO" id="GO:0005096">
    <property type="term" value="F:GTPase activator activity"/>
    <property type="evidence" value="ECO:0007669"/>
    <property type="project" value="TreeGrafter"/>
</dbReference>
<feature type="domain" description="Calponin-homology (CH)" evidence="1">
    <location>
        <begin position="58"/>
        <end position="164"/>
    </location>
</feature>
<sequence length="187" mass="21660">METLKVTEIPDARAIRRSSSILSSMGGGSHRKWTITTQELNSNIMDEERAKFRVYEYLCHVGETKEWMERLLKKELAPISGFENQLQYGITIAELARLFSPGSVKKIFESDKLQFRHSDNINYFFDALKSIQFPDIFFFELTDCYEKKNMPKVIYCLHGLSHVLEMKGYGRAVRDLVGQLEFTGKSI</sequence>
<dbReference type="InterPro" id="IPR001715">
    <property type="entry name" value="CH_dom"/>
</dbReference>
<dbReference type="PANTHER" id="PTHR14149">
    <property type="entry name" value="RAS GTPASE-ACTIVATING PROTEIN WITH IQ MOTIF"/>
    <property type="match status" value="1"/>
</dbReference>
<evidence type="ECO:0000313" key="2">
    <source>
        <dbReference type="EMBL" id="ORY60467.1"/>
    </source>
</evidence>
<dbReference type="InterPro" id="IPR036872">
    <property type="entry name" value="CH_dom_sf"/>
</dbReference>
<dbReference type="STRING" id="1754190.A0A1Y2DMH7"/>
<dbReference type="PROSITE" id="PS50021">
    <property type="entry name" value="CH"/>
    <property type="match status" value="1"/>
</dbReference>